<feature type="region of interest" description="Disordered" evidence="1">
    <location>
        <begin position="1"/>
        <end position="55"/>
    </location>
</feature>
<proteinExistence type="predicted"/>
<dbReference type="AlphaFoldDB" id="A0A9P1HCR5"/>
<name>A0A9P1HCR5_9PEZI</name>
<dbReference type="Proteomes" id="UP000838763">
    <property type="component" value="Unassembled WGS sequence"/>
</dbReference>
<keyword evidence="3" id="KW-1185">Reference proteome</keyword>
<feature type="compositionally biased region" description="Polar residues" evidence="1">
    <location>
        <begin position="139"/>
        <end position="148"/>
    </location>
</feature>
<accession>A0A9P1HCR5</accession>
<feature type="compositionally biased region" description="Pro residues" evidence="1">
    <location>
        <begin position="38"/>
        <end position="48"/>
    </location>
</feature>
<evidence type="ECO:0000256" key="1">
    <source>
        <dbReference type="SAM" id="MobiDB-lite"/>
    </source>
</evidence>
<dbReference type="EMBL" id="CALLCH030000021">
    <property type="protein sequence ID" value="CAI4219991.1"/>
    <property type="molecule type" value="Genomic_DNA"/>
</dbReference>
<evidence type="ECO:0000313" key="3">
    <source>
        <dbReference type="Proteomes" id="UP000838763"/>
    </source>
</evidence>
<organism evidence="2 3">
    <name type="scientific">Parascedosporium putredinis</name>
    <dbReference type="NCBI Taxonomy" id="1442378"/>
    <lineage>
        <taxon>Eukaryota</taxon>
        <taxon>Fungi</taxon>
        <taxon>Dikarya</taxon>
        <taxon>Ascomycota</taxon>
        <taxon>Pezizomycotina</taxon>
        <taxon>Sordariomycetes</taxon>
        <taxon>Hypocreomycetidae</taxon>
        <taxon>Microascales</taxon>
        <taxon>Microascaceae</taxon>
        <taxon>Parascedosporium</taxon>
    </lineage>
</organism>
<gene>
    <name evidence="2" type="ORF">PPNO1_LOCUS9532</name>
</gene>
<feature type="region of interest" description="Disordered" evidence="1">
    <location>
        <begin position="85"/>
        <end position="109"/>
    </location>
</feature>
<protein>
    <submittedName>
        <fullName evidence="2">Uncharacterized protein</fullName>
    </submittedName>
</protein>
<dbReference type="OrthoDB" id="3437960at2759"/>
<reference evidence="2" key="1">
    <citation type="submission" date="2022-11" db="EMBL/GenBank/DDBJ databases">
        <authorList>
            <person name="Scott C."/>
            <person name="Bruce N."/>
        </authorList>
    </citation>
    <scope>NUCLEOTIDE SEQUENCE</scope>
</reference>
<feature type="region of interest" description="Disordered" evidence="1">
    <location>
        <begin position="135"/>
        <end position="156"/>
    </location>
</feature>
<sequence>MSLPSMPPTSVAPHYQTEYKPSPVLPGTWNQSIQPMPTQQPVPQPPVKAFPAAHAGKASPVAAILHVTSESTPVIGPISNGLKSIKAEGDQLSGHGSPVTTPSPGHRNLSMSPSAQLDGAGLQRQDFQQYQPRMAIPTHSGSPSQSSAFMYPDPDYQNSSNNMNQFYYAHSGQIRRPQSTEPNLVSIS</sequence>
<comment type="caution">
    <text evidence="2">The sequence shown here is derived from an EMBL/GenBank/DDBJ whole genome shotgun (WGS) entry which is preliminary data.</text>
</comment>
<evidence type="ECO:0000313" key="2">
    <source>
        <dbReference type="EMBL" id="CAI4219991.1"/>
    </source>
</evidence>
<feature type="compositionally biased region" description="Polar residues" evidence="1">
    <location>
        <begin position="98"/>
        <end position="109"/>
    </location>
</feature>